<gene>
    <name evidence="2" type="ORF">TrLO_g3790</name>
</gene>
<evidence type="ECO:0000256" key="1">
    <source>
        <dbReference type="SAM" id="Phobius"/>
    </source>
</evidence>
<evidence type="ECO:0000313" key="3">
    <source>
        <dbReference type="Proteomes" id="UP001165122"/>
    </source>
</evidence>
<dbReference type="OrthoDB" id="195929at2759"/>
<feature type="transmembrane region" description="Helical" evidence="1">
    <location>
        <begin position="279"/>
        <end position="299"/>
    </location>
</feature>
<comment type="caution">
    <text evidence="2">The sequence shown here is derived from an EMBL/GenBank/DDBJ whole genome shotgun (WGS) entry which is preliminary data.</text>
</comment>
<sequence>MSTLSPAPFDQYILSNCNDISSSRFHLKIPHPPLTSSSFLQLSTPPCPNSNSFAYSTTKVISHGELLNPSIQYLNINETSTSILHFGLEIYSSFRYEITLLSGVHNSVDALPPTHTIMDGTLDPEGIGVSLYRYSKKNSEKSQQYFPHSGILMSGPSDFGMQFSCLNDRQNKYKNYLEEMTSQITLKVDCWNASPPYQQFQPVMLTFRKTCGPNTYIPSWPSGYGSPDDLGHLAGSLPLLIYSLILCLNSLPRIANSFLGFRKFFIVKIISTPPYGDGYLDSIVLFLGGVIPAVIHWDTLNSTNKSVHEKYHFLGHLFTAFMGLLSFTIRIRLPNVPDISLPVCTALIAILFTFHMQHNPVSASLHLIYAMVMVIFSVLRIMTFFNKEIGVFAAFSGAWASLLIFCASEDGVKYEINSNLDVPATALLTGIISASLIVVITCLGAGRTREFARMADDDYTDYAHSKDDFERLKDLTLSSIKSFEGMRRRRGGEGKGYEEVVGVEEEEEGGFSNDGFAEEEEDLEATKININASLSSPSRTPTWTFLQPTTIC</sequence>
<keyword evidence="1" id="KW-0812">Transmembrane</keyword>
<protein>
    <submittedName>
        <fullName evidence="2">Uncharacterized protein</fullName>
    </submittedName>
</protein>
<keyword evidence="1" id="KW-0472">Membrane</keyword>
<feature type="transmembrane region" description="Helical" evidence="1">
    <location>
        <begin position="427"/>
        <end position="446"/>
    </location>
</feature>
<dbReference type="Proteomes" id="UP001165122">
    <property type="component" value="Unassembled WGS sequence"/>
</dbReference>
<proteinExistence type="predicted"/>
<keyword evidence="3" id="KW-1185">Reference proteome</keyword>
<dbReference type="EMBL" id="BRXW01000498">
    <property type="protein sequence ID" value="GMH60317.1"/>
    <property type="molecule type" value="Genomic_DNA"/>
</dbReference>
<feature type="transmembrane region" description="Helical" evidence="1">
    <location>
        <begin position="363"/>
        <end position="382"/>
    </location>
</feature>
<feature type="transmembrane region" description="Helical" evidence="1">
    <location>
        <begin position="389"/>
        <end position="407"/>
    </location>
</feature>
<dbReference type="AlphaFoldDB" id="A0A9W7DYZ7"/>
<feature type="transmembrane region" description="Helical" evidence="1">
    <location>
        <begin position="239"/>
        <end position="259"/>
    </location>
</feature>
<feature type="transmembrane region" description="Helical" evidence="1">
    <location>
        <begin position="339"/>
        <end position="357"/>
    </location>
</feature>
<reference evidence="3" key="1">
    <citation type="journal article" date="2023" name="Commun. Biol.">
        <title>Genome analysis of Parmales, the sister group of diatoms, reveals the evolutionary specialization of diatoms from phago-mixotrophs to photoautotrophs.</title>
        <authorList>
            <person name="Ban H."/>
            <person name="Sato S."/>
            <person name="Yoshikawa S."/>
            <person name="Yamada K."/>
            <person name="Nakamura Y."/>
            <person name="Ichinomiya M."/>
            <person name="Sato N."/>
            <person name="Blanc-Mathieu R."/>
            <person name="Endo H."/>
            <person name="Kuwata A."/>
            <person name="Ogata H."/>
        </authorList>
    </citation>
    <scope>NUCLEOTIDE SEQUENCE [LARGE SCALE GENOMIC DNA]</scope>
    <source>
        <strain evidence="3">NIES 3700</strain>
    </source>
</reference>
<keyword evidence="1" id="KW-1133">Transmembrane helix</keyword>
<name>A0A9W7DYZ7_9STRA</name>
<organism evidence="2 3">
    <name type="scientific">Triparma laevis f. longispina</name>
    <dbReference type="NCBI Taxonomy" id="1714387"/>
    <lineage>
        <taxon>Eukaryota</taxon>
        <taxon>Sar</taxon>
        <taxon>Stramenopiles</taxon>
        <taxon>Ochrophyta</taxon>
        <taxon>Bolidophyceae</taxon>
        <taxon>Parmales</taxon>
        <taxon>Triparmaceae</taxon>
        <taxon>Triparma</taxon>
    </lineage>
</organism>
<feature type="transmembrane region" description="Helical" evidence="1">
    <location>
        <begin position="311"/>
        <end position="327"/>
    </location>
</feature>
<accession>A0A9W7DYZ7</accession>
<evidence type="ECO:0000313" key="2">
    <source>
        <dbReference type="EMBL" id="GMH60317.1"/>
    </source>
</evidence>